<dbReference type="Proteomes" id="UP001152649">
    <property type="component" value="Unassembled WGS sequence"/>
</dbReference>
<feature type="compositionally biased region" description="Low complexity" evidence="1">
    <location>
        <begin position="668"/>
        <end position="680"/>
    </location>
</feature>
<feature type="compositionally biased region" description="Basic residues" evidence="1">
    <location>
        <begin position="683"/>
        <end position="692"/>
    </location>
</feature>
<reference evidence="2" key="1">
    <citation type="submission" date="2021-07" db="EMBL/GenBank/DDBJ databases">
        <authorList>
            <person name="Branca A.L. A."/>
        </authorList>
    </citation>
    <scope>NUCLEOTIDE SEQUENCE</scope>
</reference>
<feature type="compositionally biased region" description="Polar residues" evidence="1">
    <location>
        <begin position="642"/>
        <end position="653"/>
    </location>
</feature>
<protein>
    <recommendedName>
        <fullName evidence="4">BTB domain-containing protein</fullName>
    </recommendedName>
</protein>
<dbReference type="EMBL" id="CAJVPG010000033">
    <property type="protein sequence ID" value="CAG8261663.1"/>
    <property type="molecule type" value="Genomic_DNA"/>
</dbReference>
<dbReference type="OrthoDB" id="4364651at2759"/>
<comment type="caution">
    <text evidence="2">The sequence shown here is derived from an EMBL/GenBank/DDBJ whole genome shotgun (WGS) entry which is preliminary data.</text>
</comment>
<dbReference type="AlphaFoldDB" id="A0A9W4N2A6"/>
<keyword evidence="3" id="KW-1185">Reference proteome</keyword>
<proteinExistence type="predicted"/>
<organism evidence="2 3">
    <name type="scientific">Penicillium salamii</name>
    <dbReference type="NCBI Taxonomy" id="1612424"/>
    <lineage>
        <taxon>Eukaryota</taxon>
        <taxon>Fungi</taxon>
        <taxon>Dikarya</taxon>
        <taxon>Ascomycota</taxon>
        <taxon>Pezizomycotina</taxon>
        <taxon>Eurotiomycetes</taxon>
        <taxon>Eurotiomycetidae</taxon>
        <taxon>Eurotiales</taxon>
        <taxon>Aspergillaceae</taxon>
        <taxon>Penicillium</taxon>
    </lineage>
</organism>
<evidence type="ECO:0000256" key="1">
    <source>
        <dbReference type="SAM" id="MobiDB-lite"/>
    </source>
</evidence>
<evidence type="ECO:0000313" key="2">
    <source>
        <dbReference type="EMBL" id="CAG8261663.1"/>
    </source>
</evidence>
<evidence type="ECO:0000313" key="3">
    <source>
        <dbReference type="Proteomes" id="UP001152649"/>
    </source>
</evidence>
<sequence>MGGHFHLHCDTHNGLPRVWLGWGELSTRKPELQAIQDSYFRNNMPNYKINHPAFPRRWYDVHLDVVRTSTRWFDWRIHCGEKDRLVLPETINGALIPSILHFIYTGDYSIDADDMNVYKLRECPTGCITCSQICQLLRYHLDMFLAGLQLGMVELQAMAFSRFRALMNTSPVWVLKYAVQAVYSRPPIENTYKDYRVSSIKGLMDYRPELVLPAVLRWCGYYRMNPMRISSNPDRWCGLQEFEDVARRIPMFKHHMEFGLVLDTVDILPPTLKFPGKSTPLIALHRYDSPPPNPPPNTLRQDFHRSNYQYVTYLQPLPFRNFSEQLPSNLGSNPGSERFFPSEVVPTPNFGVNPQSTVATSLTSVSQIPVNEPIQNSQPGPAFVDTNDLDPALYDFDMDEFLGSIPETSPILNDINMDDFLESIPETSPISKDITMDDFLGSIPEASHIATDKMDTSDSPFDPMSQDSEFELDLDFIAAENEANPDGVDLTNVLAWSAMDTNMSFPDYMSLTSSPDSDVTMHSTDSTDQQMPKEMDIDMGDMSNIPSPNTFDVGFNSPPEIDFNGLNLMTSMNRPEQIIPMGFMPVNPHWFQCPPPMSATIRRQPFDWSRATHSAGDLVQTVASPTAEVQPPPRHNLRKRGSSTASTVQTNNPARPGRPSTSSRRKAGSSGSSQAQGPSRYNLRPRRGPAKK</sequence>
<feature type="region of interest" description="Disordered" evidence="1">
    <location>
        <begin position="622"/>
        <end position="692"/>
    </location>
</feature>
<name>A0A9W4N2A6_9EURO</name>
<evidence type="ECO:0008006" key="4">
    <source>
        <dbReference type="Google" id="ProtNLM"/>
    </source>
</evidence>
<accession>A0A9W4N2A6</accession>
<gene>
    <name evidence="2" type="ORF">PSALAMII_LOCUS956</name>
</gene>